<keyword evidence="2" id="KW-0378">Hydrolase</keyword>
<evidence type="ECO:0000313" key="3">
    <source>
        <dbReference type="Proteomes" id="UP001150062"/>
    </source>
</evidence>
<organism evidence="2 3">
    <name type="scientific">Anaeramoeba flamelloides</name>
    <dbReference type="NCBI Taxonomy" id="1746091"/>
    <lineage>
        <taxon>Eukaryota</taxon>
        <taxon>Metamonada</taxon>
        <taxon>Anaeramoebidae</taxon>
        <taxon>Anaeramoeba</taxon>
    </lineage>
</organism>
<feature type="region of interest" description="Disordered" evidence="1">
    <location>
        <begin position="59"/>
        <end position="81"/>
    </location>
</feature>
<evidence type="ECO:0000313" key="2">
    <source>
        <dbReference type="EMBL" id="KAJ6248081.1"/>
    </source>
</evidence>
<evidence type="ECO:0000256" key="1">
    <source>
        <dbReference type="SAM" id="MobiDB-lite"/>
    </source>
</evidence>
<sequence>MSNSRKNNSKRKNKNKEQQINKINNNQKKEEQTKSKQSQNLKTIIIKPKCKWLKISLRLKTKKPKERKGHQKKKNSKQCSSLLTQTRRIRTCKSCRLKRKAPYTSVYEQSKVRQQLKPWSRGTCDLPAGQRNFDSIHILKGGIITSKSLSFFSSVNSVKYHHELLKYLDVDAMFLHRASKRSEQIQH</sequence>
<name>A0ABQ8YU73_9EUKA</name>
<keyword evidence="2" id="KW-0067">ATP-binding</keyword>
<dbReference type="GO" id="GO:0004386">
    <property type="term" value="F:helicase activity"/>
    <property type="evidence" value="ECO:0007669"/>
    <property type="project" value="UniProtKB-KW"/>
</dbReference>
<accession>A0ABQ8YU73</accession>
<protein>
    <submittedName>
        <fullName evidence="2">Atp-dependent RNA helicase ddx18</fullName>
    </submittedName>
</protein>
<keyword evidence="3" id="KW-1185">Reference proteome</keyword>
<dbReference type="EMBL" id="JAOAOG010000119">
    <property type="protein sequence ID" value="KAJ6248081.1"/>
    <property type="molecule type" value="Genomic_DNA"/>
</dbReference>
<keyword evidence="2" id="KW-0547">Nucleotide-binding</keyword>
<keyword evidence="2" id="KW-0347">Helicase</keyword>
<feature type="region of interest" description="Disordered" evidence="1">
    <location>
        <begin position="1"/>
        <end position="40"/>
    </location>
</feature>
<feature type="compositionally biased region" description="Basic residues" evidence="1">
    <location>
        <begin position="59"/>
        <end position="76"/>
    </location>
</feature>
<gene>
    <name evidence="2" type="ORF">M0813_18184</name>
</gene>
<proteinExistence type="predicted"/>
<dbReference type="Proteomes" id="UP001150062">
    <property type="component" value="Unassembled WGS sequence"/>
</dbReference>
<reference evidence="2" key="1">
    <citation type="submission" date="2022-08" db="EMBL/GenBank/DDBJ databases">
        <title>Novel sulfate-reducing endosymbionts in the free-living metamonad Anaeramoeba.</title>
        <authorList>
            <person name="Jerlstrom-Hultqvist J."/>
            <person name="Cepicka I."/>
            <person name="Gallot-Lavallee L."/>
            <person name="Salas-Leiva D."/>
            <person name="Curtis B.A."/>
            <person name="Zahonova K."/>
            <person name="Pipaliya S."/>
            <person name="Dacks J."/>
            <person name="Roger A.J."/>
        </authorList>
    </citation>
    <scope>NUCLEOTIDE SEQUENCE</scope>
    <source>
        <strain evidence="2">Schooner1</strain>
    </source>
</reference>
<comment type="caution">
    <text evidence="2">The sequence shown here is derived from an EMBL/GenBank/DDBJ whole genome shotgun (WGS) entry which is preliminary data.</text>
</comment>